<evidence type="ECO:0000259" key="3">
    <source>
        <dbReference type="Pfam" id="PF02861"/>
    </source>
</evidence>
<keyword evidence="5" id="KW-1185">Reference proteome</keyword>
<dbReference type="InterPro" id="IPR036628">
    <property type="entry name" value="Clp_N_dom_sf"/>
</dbReference>
<feature type="compositionally biased region" description="Basic and acidic residues" evidence="2">
    <location>
        <begin position="1"/>
        <end position="10"/>
    </location>
</feature>
<evidence type="ECO:0000256" key="2">
    <source>
        <dbReference type="SAM" id="MobiDB-lite"/>
    </source>
</evidence>
<dbReference type="Gene3D" id="1.10.1780.10">
    <property type="entry name" value="Clp, N-terminal domain"/>
    <property type="match status" value="1"/>
</dbReference>
<evidence type="ECO:0000313" key="4">
    <source>
        <dbReference type="EMBL" id="SFV33848.1"/>
    </source>
</evidence>
<organism evidence="4 5">
    <name type="scientific">Hyphomicrobium facile</name>
    <dbReference type="NCBI Taxonomy" id="51670"/>
    <lineage>
        <taxon>Bacteria</taxon>
        <taxon>Pseudomonadati</taxon>
        <taxon>Pseudomonadota</taxon>
        <taxon>Alphaproteobacteria</taxon>
        <taxon>Hyphomicrobiales</taxon>
        <taxon>Hyphomicrobiaceae</taxon>
        <taxon>Hyphomicrobium</taxon>
    </lineage>
</organism>
<dbReference type="STRING" id="51670.SAMN04488557_2132"/>
<dbReference type="OrthoDB" id="7927633at2"/>
<evidence type="ECO:0000313" key="5">
    <source>
        <dbReference type="Proteomes" id="UP000199423"/>
    </source>
</evidence>
<evidence type="ECO:0000256" key="1">
    <source>
        <dbReference type="ARBA" id="ARBA00008675"/>
    </source>
</evidence>
<dbReference type="EMBL" id="FPCH01000002">
    <property type="protein sequence ID" value="SFV33848.1"/>
    <property type="molecule type" value="Genomic_DNA"/>
</dbReference>
<reference evidence="5" key="1">
    <citation type="submission" date="2016-10" db="EMBL/GenBank/DDBJ databases">
        <authorList>
            <person name="Varghese N."/>
            <person name="Submissions S."/>
        </authorList>
    </citation>
    <scope>NUCLEOTIDE SEQUENCE [LARGE SCALE GENOMIC DNA]</scope>
    <source>
        <strain evidence="5">DSM 1565</strain>
    </source>
</reference>
<name>A0A1I7NGT6_9HYPH</name>
<accession>A0A1I7NGT6</accession>
<sequence length="566" mass="62022">MAYHGEDLDLRTQQTWTPADVSSEPNAPSSNGKRGPFQAGPVLVEDTVLACFNQAYDIASAHRAIEVRVEHLLNAMTRVDPAAVALETHGVRVVALKRETATIIAGDIPAAPGSGAVSPRRSDELAELLRLSASFAARRNAAVSVDDLLHVLSDQRSDFAQSELLFRFSSRVGPRDMPREMPEPLPPLTRADSRYQPSSLRYSADYGRPAYRNEYLGTPADALQNSRIDALEQMLRGLSHDFSNERHIITGLIRDLTRDTLAHQDDQGRGQAVLIERIGALEAALRDGGAGSVETLPLVSKLENIEAALELRLQEMSQSWAVLSTRLQELEASVRARPVPDGVDLKPVTDRLDIIEEAVLGHDQHRGIGDLADRLAKLEDDIGRVLATSTDAGRADALLGGFDKIDGLSSKLDTHNGSLNELAVGLAERMSEVERAVAAEIETAAAKHQAYAHDLTEVHEALLKVNENQHTLAGSMDQWRTESATDVANILNRLAGIDRDAALPAETLAALNNHMEATNRFIIERYHRRHRFMYWLFGTDDWISASWPSTKATVAAEEQRLKEAGA</sequence>
<dbReference type="Pfam" id="PF02861">
    <property type="entry name" value="Clp_N"/>
    <property type="match status" value="1"/>
</dbReference>
<dbReference type="Proteomes" id="UP000199423">
    <property type="component" value="Unassembled WGS sequence"/>
</dbReference>
<dbReference type="RefSeq" id="WP_092868168.1">
    <property type="nucleotide sequence ID" value="NZ_FPCH01000002.1"/>
</dbReference>
<feature type="region of interest" description="Disordered" evidence="2">
    <location>
        <begin position="1"/>
        <end position="38"/>
    </location>
</feature>
<feature type="compositionally biased region" description="Polar residues" evidence="2">
    <location>
        <begin position="23"/>
        <end position="32"/>
    </location>
</feature>
<dbReference type="AlphaFoldDB" id="A0A1I7NGT6"/>
<gene>
    <name evidence="4" type="ORF">SAMN04488557_2132</name>
</gene>
<comment type="similarity">
    <text evidence="1">Belongs to the ClpA/ClpB family.</text>
</comment>
<proteinExistence type="inferred from homology"/>
<protein>
    <recommendedName>
        <fullName evidence="3">Clp R domain-containing protein</fullName>
    </recommendedName>
</protein>
<dbReference type="InterPro" id="IPR004176">
    <property type="entry name" value="Clp_R_N"/>
</dbReference>
<dbReference type="SUPFAM" id="SSF81923">
    <property type="entry name" value="Double Clp-N motif"/>
    <property type="match status" value="1"/>
</dbReference>
<feature type="domain" description="Clp R" evidence="3">
    <location>
        <begin position="51"/>
        <end position="160"/>
    </location>
</feature>